<evidence type="ECO:0000256" key="1">
    <source>
        <dbReference type="SAM" id="Coils"/>
    </source>
</evidence>
<keyword evidence="3" id="KW-0808">Transferase</keyword>
<dbReference type="SUPFAM" id="SSF53448">
    <property type="entry name" value="Nucleotide-diphospho-sugar transferases"/>
    <property type="match status" value="1"/>
</dbReference>
<feature type="domain" description="Glycosyltransferase 2-like" evidence="2">
    <location>
        <begin position="3"/>
        <end position="173"/>
    </location>
</feature>
<dbReference type="Gene3D" id="3.90.550.10">
    <property type="entry name" value="Spore Coat Polysaccharide Biosynthesis Protein SpsA, Chain A"/>
    <property type="match status" value="1"/>
</dbReference>
<dbReference type="InterPro" id="IPR029044">
    <property type="entry name" value="Nucleotide-diphossugar_trans"/>
</dbReference>
<protein>
    <submittedName>
        <fullName evidence="3">Glycosyltransferase</fullName>
        <ecNumber evidence="3">2.4.-.-</ecNumber>
    </submittedName>
</protein>
<accession>A0ABS8DK17</accession>
<name>A0ABS8DK17_9FIRM</name>
<dbReference type="InterPro" id="IPR001173">
    <property type="entry name" value="Glyco_trans_2-like"/>
</dbReference>
<keyword evidence="3" id="KW-0328">Glycosyltransferase</keyword>
<gene>
    <name evidence="3" type="ORF">LIZ65_15715</name>
</gene>
<keyword evidence="4" id="KW-1185">Reference proteome</keyword>
<dbReference type="Pfam" id="PF00535">
    <property type="entry name" value="Glycos_transf_2"/>
    <property type="match status" value="1"/>
</dbReference>
<dbReference type="PANTHER" id="PTHR22916:SF3">
    <property type="entry name" value="UDP-GLCNAC:BETAGAL BETA-1,3-N-ACETYLGLUCOSAMINYLTRANSFERASE-LIKE PROTEIN 1"/>
    <property type="match status" value="1"/>
</dbReference>
<dbReference type="EC" id="2.4.-.-" evidence="3"/>
<keyword evidence="1" id="KW-0175">Coiled coil</keyword>
<dbReference type="GO" id="GO:0016757">
    <property type="term" value="F:glycosyltransferase activity"/>
    <property type="evidence" value="ECO:0007669"/>
    <property type="project" value="UniProtKB-KW"/>
</dbReference>
<dbReference type="PANTHER" id="PTHR22916">
    <property type="entry name" value="GLYCOSYLTRANSFERASE"/>
    <property type="match status" value="1"/>
</dbReference>
<reference evidence="3 4" key="1">
    <citation type="submission" date="2021-10" db="EMBL/GenBank/DDBJ databases">
        <title>Collection of gut derived symbiotic bacterial strains cultured from healthy donors.</title>
        <authorList>
            <person name="Lin H."/>
            <person name="Littmann E."/>
            <person name="Kohout C."/>
            <person name="Pamer E.G."/>
        </authorList>
    </citation>
    <scope>NUCLEOTIDE SEQUENCE [LARGE SCALE GENOMIC DNA]</scope>
    <source>
        <strain evidence="3 4">DFI.1.165</strain>
    </source>
</reference>
<comment type="caution">
    <text evidence="3">The sequence shown here is derived from an EMBL/GenBank/DDBJ whole genome shotgun (WGS) entry which is preliminary data.</text>
</comment>
<dbReference type="RefSeq" id="WP_154670210.1">
    <property type="nucleotide sequence ID" value="NZ_JAJCIQ010000014.1"/>
</dbReference>
<evidence type="ECO:0000313" key="4">
    <source>
        <dbReference type="Proteomes" id="UP001299546"/>
    </source>
</evidence>
<sequence>MISIVLCTYNRAHTLKETINSILMQTYQDFELIIVDDGSTDNTLELLEEYEDQRIRIFPRKENQYYCIAANYGIRQMRGEYLAFATSDDTWEPQKLEQQVALLTSTSNYAACFTFSDIIDENSHPADNEFEMLSGLLMKNYTEQKDWIQHFIFEGNCLCHPSAVIRREVIEEVGGFNLIYCQAGDMELWLRIIRKYPIYVIEKPLVHYRCYKNPMEQVSGADEMKSARFFNEHMLIRRNFIEDLSDDEMLRFFQDCFWKKDAQSHMELEIEKALLLMNCTHHLPDLRILGIEKFERLLRDPEVLEVLNESYHITIHDIYEWNRGHFYVDFGIHVRLAEQDRTCEKLRAAVEMQQGALEETKAVVEAQKRTIGQQEQENVSKRKRIQDLEELEQRLEETIKEQTYTLTVAKKDREKSAQELEELEKLLEEAVLDNLRIKEEASGKRMRKRR</sequence>
<dbReference type="Proteomes" id="UP001299546">
    <property type="component" value="Unassembled WGS sequence"/>
</dbReference>
<proteinExistence type="predicted"/>
<organism evidence="3 4">
    <name type="scientific">Bariatricus massiliensis</name>
    <dbReference type="NCBI Taxonomy" id="1745713"/>
    <lineage>
        <taxon>Bacteria</taxon>
        <taxon>Bacillati</taxon>
        <taxon>Bacillota</taxon>
        <taxon>Clostridia</taxon>
        <taxon>Lachnospirales</taxon>
        <taxon>Lachnospiraceae</taxon>
        <taxon>Bariatricus</taxon>
    </lineage>
</organism>
<evidence type="ECO:0000259" key="2">
    <source>
        <dbReference type="Pfam" id="PF00535"/>
    </source>
</evidence>
<feature type="coiled-coil region" evidence="1">
    <location>
        <begin position="357"/>
        <end position="440"/>
    </location>
</feature>
<dbReference type="EMBL" id="JAJCIS010000014">
    <property type="protein sequence ID" value="MCB7388736.1"/>
    <property type="molecule type" value="Genomic_DNA"/>
</dbReference>
<evidence type="ECO:0000313" key="3">
    <source>
        <dbReference type="EMBL" id="MCB7388736.1"/>
    </source>
</evidence>